<gene>
    <name evidence="2" type="primary">LOC114330547</name>
</gene>
<protein>
    <submittedName>
        <fullName evidence="2">Uncharacterized protein LOC114330547</fullName>
    </submittedName>
</protein>
<dbReference type="AlphaFoldDB" id="A0A6P7FIH1"/>
<feature type="signal peptide" evidence="1">
    <location>
        <begin position="1"/>
        <end position="23"/>
    </location>
</feature>
<proteinExistence type="predicted"/>
<sequence>MIGCRVAICILLFMIYLFETTTPRLTCGPNFCDNIKPNCVVPKCTANQIVKTNPKLCRCCPQCYTIKDHRKHCGEENFEVCKSGLRCIRNKCLKFTLYHQQVWLQMSVG</sequence>
<feature type="chain" id="PRO_5027724167" evidence="1">
    <location>
        <begin position="24"/>
        <end position="109"/>
    </location>
</feature>
<evidence type="ECO:0000313" key="2">
    <source>
        <dbReference type="RefSeq" id="XP_028135711.1"/>
    </source>
</evidence>
<dbReference type="Gene3D" id="2.10.80.20">
    <property type="match status" value="1"/>
</dbReference>
<accession>A0A6P7FIH1</accession>
<reference evidence="2" key="1">
    <citation type="submission" date="2025-08" db="UniProtKB">
        <authorList>
            <consortium name="RefSeq"/>
        </authorList>
    </citation>
    <scope>IDENTIFICATION</scope>
    <source>
        <tissue evidence="2">Whole insect</tissue>
    </source>
</reference>
<dbReference type="InterPro" id="IPR053741">
    <property type="entry name" value="Ser_Fungal_Prot_Inhib_sf"/>
</dbReference>
<organism evidence="2">
    <name type="scientific">Diabrotica virgifera virgifera</name>
    <name type="common">western corn rootworm</name>
    <dbReference type="NCBI Taxonomy" id="50390"/>
    <lineage>
        <taxon>Eukaryota</taxon>
        <taxon>Metazoa</taxon>
        <taxon>Ecdysozoa</taxon>
        <taxon>Arthropoda</taxon>
        <taxon>Hexapoda</taxon>
        <taxon>Insecta</taxon>
        <taxon>Pterygota</taxon>
        <taxon>Neoptera</taxon>
        <taxon>Endopterygota</taxon>
        <taxon>Coleoptera</taxon>
        <taxon>Polyphaga</taxon>
        <taxon>Cucujiformia</taxon>
        <taxon>Chrysomeloidea</taxon>
        <taxon>Chrysomelidae</taxon>
        <taxon>Galerucinae</taxon>
        <taxon>Diabroticina</taxon>
        <taxon>Diabroticites</taxon>
        <taxon>Diabrotica</taxon>
    </lineage>
</organism>
<dbReference type="RefSeq" id="XP_028135711.1">
    <property type="nucleotide sequence ID" value="XM_028279910.1"/>
</dbReference>
<evidence type="ECO:0000256" key="1">
    <source>
        <dbReference type="SAM" id="SignalP"/>
    </source>
</evidence>
<name>A0A6P7FIH1_DIAVI</name>
<dbReference type="InParanoid" id="A0A6P7FIH1"/>
<keyword evidence="1" id="KW-0732">Signal</keyword>